<evidence type="ECO:0000256" key="2">
    <source>
        <dbReference type="ARBA" id="ARBA00006824"/>
    </source>
</evidence>
<dbReference type="GO" id="GO:0016020">
    <property type="term" value="C:membrane"/>
    <property type="evidence" value="ECO:0007669"/>
    <property type="project" value="UniProtKB-SubCell"/>
</dbReference>
<accession>A0A3N4JTV7</accession>
<dbReference type="EMBL" id="ML120378">
    <property type="protein sequence ID" value="RPB00648.1"/>
    <property type="molecule type" value="Genomic_DNA"/>
</dbReference>
<proteinExistence type="inferred from homology"/>
<evidence type="ECO:0000256" key="4">
    <source>
        <dbReference type="ARBA" id="ARBA00022989"/>
    </source>
</evidence>
<keyword evidence="4" id="KW-1133">Transmembrane helix</keyword>
<dbReference type="InterPro" id="IPR007248">
    <property type="entry name" value="Mpv17_PMP22"/>
</dbReference>
<organism evidence="7 8">
    <name type="scientific">Choiromyces venosus 120613-1</name>
    <dbReference type="NCBI Taxonomy" id="1336337"/>
    <lineage>
        <taxon>Eukaryota</taxon>
        <taxon>Fungi</taxon>
        <taxon>Dikarya</taxon>
        <taxon>Ascomycota</taxon>
        <taxon>Pezizomycotina</taxon>
        <taxon>Pezizomycetes</taxon>
        <taxon>Pezizales</taxon>
        <taxon>Tuberaceae</taxon>
        <taxon>Choiromyces</taxon>
    </lineage>
</organism>
<dbReference type="OrthoDB" id="430207at2759"/>
<gene>
    <name evidence="7" type="ORF">L873DRAFT_1804712</name>
</gene>
<dbReference type="Pfam" id="PF04117">
    <property type="entry name" value="Mpv17_PMP22"/>
    <property type="match status" value="1"/>
</dbReference>
<dbReference type="PANTHER" id="PTHR11266:SF17">
    <property type="entry name" value="PROTEIN MPV17"/>
    <property type="match status" value="1"/>
</dbReference>
<keyword evidence="3" id="KW-0812">Transmembrane</keyword>
<comment type="subcellular location">
    <subcellularLocation>
        <location evidence="1">Membrane</location>
        <topology evidence="1">Multi-pass membrane protein</topology>
    </subcellularLocation>
</comment>
<evidence type="ECO:0000256" key="3">
    <source>
        <dbReference type="ARBA" id="ARBA00022692"/>
    </source>
</evidence>
<dbReference type="GO" id="GO:0005739">
    <property type="term" value="C:mitochondrion"/>
    <property type="evidence" value="ECO:0007669"/>
    <property type="project" value="TreeGrafter"/>
</dbReference>
<evidence type="ECO:0000313" key="8">
    <source>
        <dbReference type="Proteomes" id="UP000276215"/>
    </source>
</evidence>
<evidence type="ECO:0000256" key="6">
    <source>
        <dbReference type="RuleBase" id="RU363053"/>
    </source>
</evidence>
<keyword evidence="5" id="KW-0472">Membrane</keyword>
<dbReference type="Proteomes" id="UP000276215">
    <property type="component" value="Unassembled WGS sequence"/>
</dbReference>
<evidence type="ECO:0000256" key="1">
    <source>
        <dbReference type="ARBA" id="ARBA00004141"/>
    </source>
</evidence>
<evidence type="ECO:0000313" key="7">
    <source>
        <dbReference type="EMBL" id="RPB00648.1"/>
    </source>
</evidence>
<name>A0A3N4JTV7_9PEZI</name>
<reference evidence="7 8" key="1">
    <citation type="journal article" date="2018" name="Nat. Ecol. Evol.">
        <title>Pezizomycetes genomes reveal the molecular basis of ectomycorrhizal truffle lifestyle.</title>
        <authorList>
            <person name="Murat C."/>
            <person name="Payen T."/>
            <person name="Noel B."/>
            <person name="Kuo A."/>
            <person name="Morin E."/>
            <person name="Chen J."/>
            <person name="Kohler A."/>
            <person name="Krizsan K."/>
            <person name="Balestrini R."/>
            <person name="Da Silva C."/>
            <person name="Montanini B."/>
            <person name="Hainaut M."/>
            <person name="Levati E."/>
            <person name="Barry K.W."/>
            <person name="Belfiori B."/>
            <person name="Cichocki N."/>
            <person name="Clum A."/>
            <person name="Dockter R.B."/>
            <person name="Fauchery L."/>
            <person name="Guy J."/>
            <person name="Iotti M."/>
            <person name="Le Tacon F."/>
            <person name="Lindquist E.A."/>
            <person name="Lipzen A."/>
            <person name="Malagnac F."/>
            <person name="Mello A."/>
            <person name="Molinier V."/>
            <person name="Miyauchi S."/>
            <person name="Poulain J."/>
            <person name="Riccioni C."/>
            <person name="Rubini A."/>
            <person name="Sitrit Y."/>
            <person name="Splivallo R."/>
            <person name="Traeger S."/>
            <person name="Wang M."/>
            <person name="Zifcakova L."/>
            <person name="Wipf D."/>
            <person name="Zambonelli A."/>
            <person name="Paolocci F."/>
            <person name="Nowrousian M."/>
            <person name="Ottonello S."/>
            <person name="Baldrian P."/>
            <person name="Spatafora J.W."/>
            <person name="Henrissat B."/>
            <person name="Nagy L.G."/>
            <person name="Aury J.M."/>
            <person name="Wincker P."/>
            <person name="Grigoriev I.V."/>
            <person name="Bonfante P."/>
            <person name="Martin F.M."/>
        </authorList>
    </citation>
    <scope>NUCLEOTIDE SEQUENCE [LARGE SCALE GENOMIC DNA]</scope>
    <source>
        <strain evidence="7 8">120613-1</strain>
    </source>
</reference>
<protein>
    <recommendedName>
        <fullName evidence="9">Mpv17/PMP22 family protein</fullName>
    </recommendedName>
</protein>
<dbReference type="PANTHER" id="PTHR11266">
    <property type="entry name" value="PEROXISOMAL MEMBRANE PROTEIN 2, PXMP2 MPV17"/>
    <property type="match status" value="1"/>
</dbReference>
<comment type="similarity">
    <text evidence="2 6">Belongs to the peroxisomal membrane protein PXMP2/4 family.</text>
</comment>
<evidence type="ECO:0000256" key="5">
    <source>
        <dbReference type="ARBA" id="ARBA00023136"/>
    </source>
</evidence>
<evidence type="ECO:0008006" key="9">
    <source>
        <dbReference type="Google" id="ProtNLM"/>
    </source>
</evidence>
<dbReference type="AlphaFoldDB" id="A0A3N4JTV7"/>
<keyword evidence="8" id="KW-1185">Reference proteome</keyword>
<dbReference type="STRING" id="1336337.A0A3N4JTV7"/>
<sequence length="180" mass="19964">MLTWYRTALTKRPLLTQCLSTSFLFAAGDVIAQQAVERESSPPGHNPYRTLRMALYGGCAFGPMVVNWYKFLQTAVRIPASPNLEIVARVALDQAVFTPVHLTLFFSSMAVMEGLMGDDGGKGRGARERVRDKLGDNWLKGIKANWTVWPGVQLVNFRFVPLEHRVLVVNLVSLGGVAFL</sequence>